<evidence type="ECO:0000313" key="2">
    <source>
        <dbReference type="Proteomes" id="UP000822688"/>
    </source>
</evidence>
<protein>
    <submittedName>
        <fullName evidence="1">Uncharacterized protein</fullName>
    </submittedName>
</protein>
<sequence length="62" mass="6943">MNYPLHLREKRCGGRERSPGHEYSLNLKTGLLNVANIHFPQGASSSLGMGELELNAYMEVVR</sequence>
<dbReference type="AlphaFoldDB" id="A0A8T0I3P7"/>
<dbReference type="Proteomes" id="UP000822688">
    <property type="component" value="Chromosome 5"/>
</dbReference>
<gene>
    <name evidence="1" type="ORF">KC19_5G176100</name>
</gene>
<organism evidence="1 2">
    <name type="scientific">Ceratodon purpureus</name>
    <name type="common">Fire moss</name>
    <name type="synonym">Dicranum purpureum</name>
    <dbReference type="NCBI Taxonomy" id="3225"/>
    <lineage>
        <taxon>Eukaryota</taxon>
        <taxon>Viridiplantae</taxon>
        <taxon>Streptophyta</taxon>
        <taxon>Embryophyta</taxon>
        <taxon>Bryophyta</taxon>
        <taxon>Bryophytina</taxon>
        <taxon>Bryopsida</taxon>
        <taxon>Dicranidae</taxon>
        <taxon>Pseudoditrichales</taxon>
        <taxon>Ditrichaceae</taxon>
        <taxon>Ceratodon</taxon>
    </lineage>
</organism>
<dbReference type="EMBL" id="CM026425">
    <property type="protein sequence ID" value="KAG0577716.1"/>
    <property type="molecule type" value="Genomic_DNA"/>
</dbReference>
<accession>A0A8T0I3P7</accession>
<reference evidence="1" key="1">
    <citation type="submission" date="2020-06" db="EMBL/GenBank/DDBJ databases">
        <title>WGS assembly of Ceratodon purpureus strain R40.</title>
        <authorList>
            <person name="Carey S.B."/>
            <person name="Jenkins J."/>
            <person name="Shu S."/>
            <person name="Lovell J.T."/>
            <person name="Sreedasyam A."/>
            <person name="Maumus F."/>
            <person name="Tiley G.P."/>
            <person name="Fernandez-Pozo N."/>
            <person name="Barry K."/>
            <person name="Chen C."/>
            <person name="Wang M."/>
            <person name="Lipzen A."/>
            <person name="Daum C."/>
            <person name="Saski C.A."/>
            <person name="Payton A.C."/>
            <person name="Mcbreen J.C."/>
            <person name="Conrad R.E."/>
            <person name="Kollar L.M."/>
            <person name="Olsson S."/>
            <person name="Huttunen S."/>
            <person name="Landis J.B."/>
            <person name="Wickett N.J."/>
            <person name="Johnson M.G."/>
            <person name="Rensing S.A."/>
            <person name="Grimwood J."/>
            <person name="Schmutz J."/>
            <person name="Mcdaniel S.F."/>
        </authorList>
    </citation>
    <scope>NUCLEOTIDE SEQUENCE</scope>
    <source>
        <strain evidence="1">R40</strain>
    </source>
</reference>
<name>A0A8T0I3P7_CERPU</name>
<proteinExistence type="predicted"/>
<evidence type="ECO:0000313" key="1">
    <source>
        <dbReference type="EMBL" id="KAG0577716.1"/>
    </source>
</evidence>
<comment type="caution">
    <text evidence="1">The sequence shown here is derived from an EMBL/GenBank/DDBJ whole genome shotgun (WGS) entry which is preliminary data.</text>
</comment>
<keyword evidence="2" id="KW-1185">Reference proteome</keyword>